<comment type="caution">
    <text evidence="1">The sequence shown here is derived from an EMBL/GenBank/DDBJ whole genome shotgun (WGS) entry which is preliminary data.</text>
</comment>
<evidence type="ECO:0000313" key="4">
    <source>
        <dbReference type="Proteomes" id="UP000256409"/>
    </source>
</evidence>
<reference evidence="4" key="3">
    <citation type="journal article" date="2018" name="Vet. Microbiol.">
        <title>Molecular epidemiology of methicillin-resistant staphylococci amongst veterinary personnel, personnel-owned pets, patients and the hospital environment of two companion animal veterinary hospitals.</title>
        <authorList>
            <person name="Worthing K.A."/>
            <person name="Brown J."/>
            <person name="Gerber L."/>
            <person name="Abraham S."/>
            <person name="Trott D."/>
            <person name="Norris J.M."/>
        </authorList>
    </citation>
    <scope>NUCLEOTIDE SEQUENCE [LARGE SCALE GENOMIC DNA]</scope>
    <source>
        <strain evidence="4">ST496-2</strain>
    </source>
</reference>
<dbReference type="EMBL" id="QEIT01000035">
    <property type="protein sequence ID" value="PWZ74571.1"/>
    <property type="molecule type" value="Genomic_DNA"/>
</dbReference>
<reference evidence="2" key="2">
    <citation type="journal article" date="2018" name="Vet. Microbiol.">
        <title>Methicillin-resistant staphylococci amongst veterinary personnel, personnel-owned pets, patients and the hospital environment of two small animal veterinary hospitals.</title>
        <authorList>
            <person name="Worthing K.A."/>
            <person name="Brown J."/>
            <person name="Gerber L."/>
            <person name="Abraham S."/>
            <person name="Trott D."/>
            <person name="Norris J.M."/>
        </authorList>
    </citation>
    <scope>NUCLEOTIDE SEQUENCE</scope>
    <source>
        <strain evidence="2">ST496-2</strain>
    </source>
</reference>
<evidence type="ECO:0000313" key="3">
    <source>
        <dbReference type="Proteomes" id="UP000246800"/>
    </source>
</evidence>
<proteinExistence type="predicted"/>
<dbReference type="AlphaFoldDB" id="A0A2P5PEE3"/>
<reference evidence="1 3" key="1">
    <citation type="journal article" date="2018" name="Vet. Microbiol.">
        <title>Clonal diversity and geographic distribution of methicillin-resistant Staphylococcus pseudintermedius from Australian animals: Discovery of novel sequence types.</title>
        <authorList>
            <person name="Worthing K.A."/>
            <person name="Abraham S."/>
            <person name="Coombs G.W."/>
            <person name="Pang S."/>
            <person name="Saputra S."/>
            <person name="Jordan D."/>
            <person name="Trott D.J."/>
            <person name="Norris J.M."/>
        </authorList>
    </citation>
    <scope>NUCLEOTIDE SEQUENCE [LARGE SCALE GENOMIC DNA]</scope>
    <source>
        <strain evidence="1 3">ST525 1</strain>
    </source>
</reference>
<sequence length="66" mass="7781">MLLFFDFIKLPIMVFPVKTRSHEDNQKPQSYREGKFDKNICINGIKNFLCSISIPNRISSKKVYNK</sequence>
<evidence type="ECO:0000313" key="2">
    <source>
        <dbReference type="EMBL" id="REA80867.1"/>
    </source>
</evidence>
<protein>
    <submittedName>
        <fullName evidence="1">Uncharacterized protein</fullName>
    </submittedName>
</protein>
<organism evidence="1 3">
    <name type="scientific">Staphylococcus pseudintermedius</name>
    <dbReference type="NCBI Taxonomy" id="283734"/>
    <lineage>
        <taxon>Bacteria</taxon>
        <taxon>Bacillati</taxon>
        <taxon>Bacillota</taxon>
        <taxon>Bacilli</taxon>
        <taxon>Bacillales</taxon>
        <taxon>Staphylococcaceae</taxon>
        <taxon>Staphylococcus</taxon>
        <taxon>Staphylococcus intermedius group</taxon>
    </lineage>
</organism>
<gene>
    <name evidence="1" type="ORF">DD902_07850</name>
    <name evidence="2" type="ORF">DV961_09285</name>
</gene>
<accession>A0A2P5PEE3</accession>
<name>A0A2P5PEE3_STAPS</name>
<dbReference type="Proteomes" id="UP000256409">
    <property type="component" value="Unassembled WGS sequence"/>
</dbReference>
<dbReference type="EMBL" id="QQPC01000064">
    <property type="protein sequence ID" value="REA80867.1"/>
    <property type="molecule type" value="Genomic_DNA"/>
</dbReference>
<dbReference type="Proteomes" id="UP000246800">
    <property type="component" value="Unassembled WGS sequence"/>
</dbReference>
<evidence type="ECO:0000313" key="1">
    <source>
        <dbReference type="EMBL" id="PWZ74571.1"/>
    </source>
</evidence>